<dbReference type="CDD" id="cd01741">
    <property type="entry name" value="GATase1_1"/>
    <property type="match status" value="1"/>
</dbReference>
<dbReference type="AlphaFoldDB" id="A0A166EQV8"/>
<dbReference type="EMBL" id="KV428040">
    <property type="protein sequence ID" value="KZT39843.1"/>
    <property type="molecule type" value="Genomic_DNA"/>
</dbReference>
<dbReference type="STRING" id="1314776.A0A166EQV8"/>
<dbReference type="GO" id="GO:0016740">
    <property type="term" value="F:transferase activity"/>
    <property type="evidence" value="ECO:0007669"/>
    <property type="project" value="UniProtKB-KW"/>
</dbReference>
<dbReference type="InterPro" id="IPR044992">
    <property type="entry name" value="ChyE-like"/>
</dbReference>
<name>A0A166EQV8_9AGAM</name>
<proteinExistence type="predicted"/>
<dbReference type="InterPro" id="IPR029062">
    <property type="entry name" value="Class_I_gatase-like"/>
</dbReference>
<organism evidence="2 3">
    <name type="scientific">Sistotremastrum suecicum HHB10207 ss-3</name>
    <dbReference type="NCBI Taxonomy" id="1314776"/>
    <lineage>
        <taxon>Eukaryota</taxon>
        <taxon>Fungi</taxon>
        <taxon>Dikarya</taxon>
        <taxon>Basidiomycota</taxon>
        <taxon>Agaricomycotina</taxon>
        <taxon>Agaricomycetes</taxon>
        <taxon>Sistotremastrales</taxon>
        <taxon>Sistotremastraceae</taxon>
        <taxon>Sistotremastrum</taxon>
    </lineage>
</organism>
<keyword evidence="2" id="KW-0315">Glutamine amidotransferase</keyword>
<evidence type="ECO:0000259" key="1">
    <source>
        <dbReference type="Pfam" id="PF00117"/>
    </source>
</evidence>
<sequence>MAPVRIAVLTCDLPIPAVIREFGDYLEIYTVWLRNSLKAGLGDTVDPDSHFIVHGYDVRAMQYPDLNEYDGVIITGSSASAYDPLPWISKIVDFMSDCVQSHPRITIVGICFGHQIMARALGGSAVPNNDNWELGVYEVPLSKFGQEFFGVPTLNIQQVHRDHVPQLPPGSNIKLLGSTCLTPIQGFVLSRPDSSTQILTLQGHPEINSRIVQHIVDARGPNGSGVINASTSRTALEKATRLHDGVEIIGVKVLAILGVI</sequence>
<evidence type="ECO:0000313" key="2">
    <source>
        <dbReference type="EMBL" id="KZT39843.1"/>
    </source>
</evidence>
<dbReference type="OrthoDB" id="92161at2759"/>
<keyword evidence="3" id="KW-1185">Reference proteome</keyword>
<reference evidence="2 3" key="1">
    <citation type="journal article" date="2016" name="Mol. Biol. Evol.">
        <title>Comparative Genomics of Early-Diverging Mushroom-Forming Fungi Provides Insights into the Origins of Lignocellulose Decay Capabilities.</title>
        <authorList>
            <person name="Nagy L.G."/>
            <person name="Riley R."/>
            <person name="Tritt A."/>
            <person name="Adam C."/>
            <person name="Daum C."/>
            <person name="Floudas D."/>
            <person name="Sun H."/>
            <person name="Yadav J.S."/>
            <person name="Pangilinan J."/>
            <person name="Larsson K.H."/>
            <person name="Matsuura K."/>
            <person name="Barry K."/>
            <person name="Labutti K."/>
            <person name="Kuo R."/>
            <person name="Ohm R.A."/>
            <person name="Bhattacharya S.S."/>
            <person name="Shirouzu T."/>
            <person name="Yoshinaga Y."/>
            <person name="Martin F.M."/>
            <person name="Grigoriev I.V."/>
            <person name="Hibbett D.S."/>
        </authorList>
    </citation>
    <scope>NUCLEOTIDE SEQUENCE [LARGE SCALE GENOMIC DNA]</scope>
    <source>
        <strain evidence="2 3">HHB10207 ss-3</strain>
    </source>
</reference>
<dbReference type="GO" id="GO:0005829">
    <property type="term" value="C:cytosol"/>
    <property type="evidence" value="ECO:0007669"/>
    <property type="project" value="TreeGrafter"/>
</dbReference>
<dbReference type="PROSITE" id="PS51273">
    <property type="entry name" value="GATASE_TYPE_1"/>
    <property type="match status" value="1"/>
</dbReference>
<dbReference type="Pfam" id="PF00117">
    <property type="entry name" value="GATase"/>
    <property type="match status" value="1"/>
</dbReference>
<accession>A0A166EQV8</accession>
<dbReference type="SUPFAM" id="SSF52317">
    <property type="entry name" value="Class I glutamine amidotransferase-like"/>
    <property type="match status" value="1"/>
</dbReference>
<feature type="domain" description="Glutamine amidotransferase" evidence="1">
    <location>
        <begin position="65"/>
        <end position="210"/>
    </location>
</feature>
<evidence type="ECO:0000313" key="3">
    <source>
        <dbReference type="Proteomes" id="UP000076798"/>
    </source>
</evidence>
<dbReference type="PANTHER" id="PTHR42695">
    <property type="entry name" value="GLUTAMINE AMIDOTRANSFERASE YLR126C-RELATED"/>
    <property type="match status" value="1"/>
</dbReference>
<protein>
    <submittedName>
        <fullName evidence="2">Putative class I glutamine amidotransferase</fullName>
    </submittedName>
</protein>
<dbReference type="Gene3D" id="3.40.50.880">
    <property type="match status" value="1"/>
</dbReference>
<keyword evidence="2" id="KW-0808">Transferase</keyword>
<dbReference type="InterPro" id="IPR017926">
    <property type="entry name" value="GATASE"/>
</dbReference>
<dbReference type="GO" id="GO:0005634">
    <property type="term" value="C:nucleus"/>
    <property type="evidence" value="ECO:0007669"/>
    <property type="project" value="TreeGrafter"/>
</dbReference>
<dbReference type="Proteomes" id="UP000076798">
    <property type="component" value="Unassembled WGS sequence"/>
</dbReference>
<gene>
    <name evidence="2" type="ORF">SISSUDRAFT_984208</name>
</gene>
<dbReference type="PANTHER" id="PTHR42695:SF5">
    <property type="entry name" value="GLUTAMINE AMIDOTRANSFERASE YLR126C-RELATED"/>
    <property type="match status" value="1"/>
</dbReference>